<comment type="similarity">
    <text evidence="4">Belongs to the glucosamine/galactosamine-6-phosphate isomerase family. NagB subfamily.</text>
</comment>
<feature type="active site" description="Proton acceptor; for ring-opening step" evidence="4">
    <location>
        <position position="138"/>
    </location>
</feature>
<comment type="pathway">
    <text evidence="4">Amino-sugar metabolism; N-acetylneuraminate degradation; D-fructose 6-phosphate from N-acetylneuraminate: step 5/5.</text>
</comment>
<dbReference type="GO" id="GO:0019262">
    <property type="term" value="P:N-acetylneuraminate catabolic process"/>
    <property type="evidence" value="ECO:0007669"/>
    <property type="project" value="UniProtKB-UniRule"/>
</dbReference>
<dbReference type="FunFam" id="3.40.50.1360:FF:000003">
    <property type="entry name" value="Glucosamine-6-phosphate deaminase"/>
    <property type="match status" value="1"/>
</dbReference>
<feature type="active site" description="For ring-opening step" evidence="4">
    <location>
        <position position="136"/>
    </location>
</feature>
<reference evidence="5 6" key="1">
    <citation type="submission" date="2019-07" db="EMBL/GenBank/DDBJ databases">
        <title>Whole genome shotgun sequence of Clostridium butyricum NBRC 3858.</title>
        <authorList>
            <person name="Hosoyama A."/>
            <person name="Uohara A."/>
            <person name="Ohji S."/>
            <person name="Ichikawa N."/>
        </authorList>
    </citation>
    <scope>NUCLEOTIDE SEQUENCE [LARGE SCALE GENOMIC DNA]</scope>
    <source>
        <strain evidence="5 6">NBRC 3858</strain>
    </source>
</reference>
<dbReference type="PANTHER" id="PTHR11280:SF5">
    <property type="entry name" value="GLUCOSAMINE-6-PHOSPHATE ISOMERASE"/>
    <property type="match status" value="1"/>
</dbReference>
<organism evidence="5 6">
    <name type="scientific">Clostridium butyricum</name>
    <dbReference type="NCBI Taxonomy" id="1492"/>
    <lineage>
        <taxon>Bacteria</taxon>
        <taxon>Bacillati</taxon>
        <taxon>Bacillota</taxon>
        <taxon>Clostridia</taxon>
        <taxon>Eubacteriales</taxon>
        <taxon>Clostridiaceae</taxon>
        <taxon>Clostridium</taxon>
    </lineage>
</organism>
<dbReference type="Gene3D" id="3.40.50.1360">
    <property type="match status" value="1"/>
</dbReference>
<dbReference type="SUPFAM" id="SSF100950">
    <property type="entry name" value="NagB/RpiA/CoA transferase-like"/>
    <property type="match status" value="1"/>
</dbReference>
<sequence length="251" mass="27801">MKIIVADNYNAMSRAAALTIKELINKKHDAVLGLATGSTPIGTYDELIKMNKNDEIDFSDIKTVNLDEYIGLNENNNQSYRYFMNEKLFNHININKKNTFVPNGTSDNIEEEAKNYDKMIDELGGIDLQILGIGNNGHVAFNEPDSSLSVGTHITNLTQNTIEANARFFESMDDVPKKAITMGLGQIMKAKKIILLANGVNKADAVKGLLSGKITTDNPATLLQLHRDVTLIIDKEIFNAIENINNYKPAI</sequence>
<feature type="active site" description="For ring-opening step" evidence="4">
    <location>
        <position position="143"/>
    </location>
</feature>
<dbReference type="GO" id="GO:0004342">
    <property type="term" value="F:glucosamine-6-phosphate deaminase activity"/>
    <property type="evidence" value="ECO:0007669"/>
    <property type="project" value="UniProtKB-UniRule"/>
</dbReference>
<dbReference type="GO" id="GO:0042802">
    <property type="term" value="F:identical protein binding"/>
    <property type="evidence" value="ECO:0007669"/>
    <property type="project" value="TreeGrafter"/>
</dbReference>
<comment type="caution">
    <text evidence="4">Lacks conserved residue(s) required for the propagation of feature annotation.</text>
</comment>
<comment type="function">
    <text evidence="4">Catalyzes the reversible isomerization-deamination of glucosamine 6-phosphate (GlcN6P) to form fructose 6-phosphate (Fru6P) and ammonium ion.</text>
</comment>
<evidence type="ECO:0000256" key="2">
    <source>
        <dbReference type="ARBA" id="ARBA00022801"/>
    </source>
</evidence>
<evidence type="ECO:0000313" key="5">
    <source>
        <dbReference type="EMBL" id="GEQ20423.1"/>
    </source>
</evidence>
<dbReference type="GO" id="GO:0005975">
    <property type="term" value="P:carbohydrate metabolic process"/>
    <property type="evidence" value="ECO:0007669"/>
    <property type="project" value="InterPro"/>
</dbReference>
<dbReference type="PROSITE" id="PS01161">
    <property type="entry name" value="GLC_GALNAC_ISOMERASE"/>
    <property type="match status" value="1"/>
</dbReference>
<gene>
    <name evidence="4 5" type="primary">nagB</name>
    <name evidence="5" type="ORF">CBU02nite_09290</name>
</gene>
<evidence type="ECO:0000256" key="1">
    <source>
        <dbReference type="ARBA" id="ARBA00000644"/>
    </source>
</evidence>
<comment type="caution">
    <text evidence="5">The sequence shown here is derived from an EMBL/GenBank/DDBJ whole genome shotgun (WGS) entry which is preliminary data.</text>
</comment>
<dbReference type="EMBL" id="BKBC01000008">
    <property type="protein sequence ID" value="GEQ20423.1"/>
    <property type="molecule type" value="Genomic_DNA"/>
</dbReference>
<dbReference type="GO" id="GO:0006046">
    <property type="term" value="P:N-acetylglucosamine catabolic process"/>
    <property type="evidence" value="ECO:0007669"/>
    <property type="project" value="UniProtKB-UniRule"/>
</dbReference>
<dbReference type="HAMAP" id="MF_01241">
    <property type="entry name" value="GlcN6P_deamin"/>
    <property type="match status" value="1"/>
</dbReference>
<comment type="catalytic activity">
    <reaction evidence="1 4">
        <text>alpha-D-glucosamine 6-phosphate + H2O = beta-D-fructose 6-phosphate + NH4(+)</text>
        <dbReference type="Rhea" id="RHEA:12172"/>
        <dbReference type="ChEBI" id="CHEBI:15377"/>
        <dbReference type="ChEBI" id="CHEBI:28938"/>
        <dbReference type="ChEBI" id="CHEBI:57634"/>
        <dbReference type="ChEBI" id="CHEBI:75989"/>
        <dbReference type="EC" id="3.5.99.6"/>
    </reaction>
</comment>
<dbReference type="InterPro" id="IPR004547">
    <property type="entry name" value="Glucosamine6P_isomerase"/>
</dbReference>
<dbReference type="CDD" id="cd01399">
    <property type="entry name" value="GlcN6P_deaminase"/>
    <property type="match status" value="1"/>
</dbReference>
<dbReference type="NCBIfam" id="TIGR00502">
    <property type="entry name" value="nagB"/>
    <property type="match status" value="1"/>
</dbReference>
<feature type="active site" description="Proton acceptor; for enolization step" evidence="4">
    <location>
        <position position="67"/>
    </location>
</feature>
<dbReference type="PANTHER" id="PTHR11280">
    <property type="entry name" value="GLUCOSAMINE-6-PHOSPHATE ISOMERASE"/>
    <property type="match status" value="1"/>
</dbReference>
<dbReference type="GO" id="GO:0006043">
    <property type="term" value="P:glucosamine catabolic process"/>
    <property type="evidence" value="ECO:0007669"/>
    <property type="project" value="TreeGrafter"/>
</dbReference>
<protein>
    <recommendedName>
        <fullName evidence="4">Glucosamine-6-phosphate deaminase</fullName>
        <ecNumber evidence="4">3.5.99.6</ecNumber>
    </recommendedName>
    <alternativeName>
        <fullName evidence="4">GlcN6P deaminase</fullName>
        <shortName evidence="4">GNPDA</shortName>
    </alternativeName>
    <alternativeName>
        <fullName evidence="4">Glucosamine-6-phosphate isomerase</fullName>
    </alternativeName>
</protein>
<accession>A0A512TJU0</accession>
<dbReference type="UniPathway" id="UPA00629">
    <property type="reaction ID" value="UER00684"/>
</dbReference>
<dbReference type="EC" id="3.5.99.6" evidence="4"/>
<evidence type="ECO:0000256" key="3">
    <source>
        <dbReference type="ARBA" id="ARBA00023277"/>
    </source>
</evidence>
<dbReference type="InterPro" id="IPR037171">
    <property type="entry name" value="NagB/RpiA_transferase-like"/>
</dbReference>
<keyword evidence="2 4" id="KW-0378">Hydrolase</keyword>
<keyword evidence="3 4" id="KW-0119">Carbohydrate metabolism</keyword>
<evidence type="ECO:0000256" key="4">
    <source>
        <dbReference type="HAMAP-Rule" id="MF_01241"/>
    </source>
</evidence>
<dbReference type="GO" id="GO:0005737">
    <property type="term" value="C:cytoplasm"/>
    <property type="evidence" value="ECO:0007669"/>
    <property type="project" value="TreeGrafter"/>
</dbReference>
<dbReference type="InterPro" id="IPR006148">
    <property type="entry name" value="Glc/Gal-6P_isomerase"/>
</dbReference>
<dbReference type="Pfam" id="PF01182">
    <property type="entry name" value="Glucosamine_iso"/>
    <property type="match status" value="1"/>
</dbReference>
<dbReference type="InterPro" id="IPR018321">
    <property type="entry name" value="Glucosamine6P_isomerase_CS"/>
</dbReference>
<dbReference type="RefSeq" id="WP_124230553.1">
    <property type="nucleotide sequence ID" value="NZ_BKBC01000008.1"/>
</dbReference>
<dbReference type="Proteomes" id="UP000321089">
    <property type="component" value="Unassembled WGS sequence"/>
</dbReference>
<proteinExistence type="inferred from homology"/>
<evidence type="ECO:0000313" key="6">
    <source>
        <dbReference type="Proteomes" id="UP000321089"/>
    </source>
</evidence>
<name>A0A512TJU0_CLOBU</name>
<dbReference type="AlphaFoldDB" id="A0A512TJU0"/>